<reference evidence="1" key="1">
    <citation type="submission" date="2023-07" db="EMBL/GenBank/DDBJ databases">
        <title>Sorghum-associated microbial communities from plants grown in Nebraska, USA.</title>
        <authorList>
            <person name="Schachtman D."/>
        </authorList>
    </citation>
    <scope>NUCLEOTIDE SEQUENCE</scope>
    <source>
        <strain evidence="1">2697</strain>
    </source>
</reference>
<keyword evidence="1" id="KW-0378">Hydrolase</keyword>
<protein>
    <submittedName>
        <fullName evidence="1">Endonuclease</fullName>
    </submittedName>
</protein>
<name>A0ACC6KWN8_9SPHI</name>
<gene>
    <name evidence="1" type="ORF">J2X78_002355</name>
</gene>
<evidence type="ECO:0000313" key="1">
    <source>
        <dbReference type="EMBL" id="MDR6783790.1"/>
    </source>
</evidence>
<proteinExistence type="predicted"/>
<dbReference type="EMBL" id="JAVDTF010000002">
    <property type="protein sequence ID" value="MDR6783790.1"/>
    <property type="molecule type" value="Genomic_DNA"/>
</dbReference>
<accession>A0ACC6KWN8</accession>
<keyword evidence="2" id="KW-1185">Reference proteome</keyword>
<evidence type="ECO:0000313" key="2">
    <source>
        <dbReference type="Proteomes" id="UP001246858"/>
    </source>
</evidence>
<organism evidence="1 2">
    <name type="scientific">Pedobacter africanus</name>
    <dbReference type="NCBI Taxonomy" id="151894"/>
    <lineage>
        <taxon>Bacteria</taxon>
        <taxon>Pseudomonadati</taxon>
        <taxon>Bacteroidota</taxon>
        <taxon>Sphingobacteriia</taxon>
        <taxon>Sphingobacteriales</taxon>
        <taxon>Sphingobacteriaceae</taxon>
        <taxon>Pedobacter</taxon>
    </lineage>
</organism>
<comment type="caution">
    <text evidence="1">The sequence shown here is derived from an EMBL/GenBank/DDBJ whole genome shotgun (WGS) entry which is preliminary data.</text>
</comment>
<keyword evidence="1" id="KW-0540">Nuclease</keyword>
<dbReference type="Proteomes" id="UP001246858">
    <property type="component" value="Unassembled WGS sequence"/>
</dbReference>
<keyword evidence="1" id="KW-0255">Endonuclease</keyword>
<sequence>MEKGGWVYILTNKYHTVLYTGVTSDLRQRTYDHQNGTYPGSFTSRYKAAKLVYYYFYDSIEDAINEEKRIKAGSRQKKILLINQMNLSWRDLTPDIQD</sequence>